<organism evidence="4 5">
    <name type="scientific">Orenia metallireducens</name>
    <dbReference type="NCBI Taxonomy" id="1413210"/>
    <lineage>
        <taxon>Bacteria</taxon>
        <taxon>Bacillati</taxon>
        <taxon>Bacillota</taxon>
        <taxon>Clostridia</taxon>
        <taxon>Halanaerobiales</taxon>
        <taxon>Halobacteroidaceae</taxon>
        <taxon>Orenia</taxon>
    </lineage>
</organism>
<dbReference type="InterPro" id="IPR028098">
    <property type="entry name" value="Glyco_trans_4-like_N"/>
</dbReference>
<keyword evidence="1" id="KW-0808">Transferase</keyword>
<dbReference type="GO" id="GO:0009103">
    <property type="term" value="P:lipopolysaccharide biosynthetic process"/>
    <property type="evidence" value="ECO:0007669"/>
    <property type="project" value="TreeGrafter"/>
</dbReference>
<accession>A0A1C0A643</accession>
<evidence type="ECO:0000256" key="1">
    <source>
        <dbReference type="ARBA" id="ARBA00022679"/>
    </source>
</evidence>
<evidence type="ECO:0000259" key="2">
    <source>
        <dbReference type="Pfam" id="PF00534"/>
    </source>
</evidence>
<proteinExistence type="predicted"/>
<dbReference type="GO" id="GO:0016757">
    <property type="term" value="F:glycosyltransferase activity"/>
    <property type="evidence" value="ECO:0007669"/>
    <property type="project" value="InterPro"/>
</dbReference>
<dbReference type="FunFam" id="3.40.50.2000:FF:000119">
    <property type="entry name" value="Glycosyl transferase group 1"/>
    <property type="match status" value="1"/>
</dbReference>
<evidence type="ECO:0000259" key="3">
    <source>
        <dbReference type="Pfam" id="PF13439"/>
    </source>
</evidence>
<dbReference type="SUPFAM" id="SSF53756">
    <property type="entry name" value="UDP-Glycosyltransferase/glycogen phosphorylase"/>
    <property type="match status" value="1"/>
</dbReference>
<evidence type="ECO:0000313" key="5">
    <source>
        <dbReference type="Proteomes" id="UP000093514"/>
    </source>
</evidence>
<dbReference type="AlphaFoldDB" id="A0A1C0A643"/>
<dbReference type="Proteomes" id="UP000093514">
    <property type="component" value="Unassembled WGS sequence"/>
</dbReference>
<dbReference type="EMBL" id="LWDV01000010">
    <property type="protein sequence ID" value="OCL25566.1"/>
    <property type="molecule type" value="Genomic_DNA"/>
</dbReference>
<dbReference type="CDD" id="cd03809">
    <property type="entry name" value="GT4_MtfB-like"/>
    <property type="match status" value="1"/>
</dbReference>
<comment type="caution">
    <text evidence="4">The sequence shown here is derived from an EMBL/GenBank/DDBJ whole genome shotgun (WGS) entry which is preliminary data.</text>
</comment>
<feature type="domain" description="Glycosyl transferase family 1" evidence="2">
    <location>
        <begin position="179"/>
        <end position="334"/>
    </location>
</feature>
<dbReference type="OrthoDB" id="9797829at2"/>
<sequence length="359" mass="41497">MILFDYRMKNWSGIGRYSSNLIEELSKIKIADQLSLFSNYGKRQIDDFKIINCHSNVFSVSEQIELPYLNLKNKIDLFHSPHFVFPIFKFNKLVLTIHDLTPLLFPEYFSSFARGYMRAMIWLSKFKADKIITVSKNTKEDLIKNFGFKENKIKVIYNGVEESYQPFIDQELLKDTRQKYNTGENCILYVGNIKPHKNIPRLLKALSKVNEDSKLIIVGKRDKAYDEIFEVIDKYQLNERVIFTGFVPDEDLILLYNAATLFVYPSLYEGFGLPPLEAMACGTPVITSNVSSLPEVVGDAAITINPYNIEELSDSINKVLSSKELQQELSQKGLERSKEFTWRRTAEETLKVYEELLKG</sequence>
<reference evidence="4 5" key="2">
    <citation type="submission" date="2016-08" db="EMBL/GenBank/DDBJ databases">
        <title>Orenia metallireducens sp. nov. strain Z6, a Novel Metal-reducing Firmicute from the Deep Subsurface.</title>
        <authorList>
            <person name="Maxim B.I."/>
            <person name="Kenneth K."/>
            <person name="Flynn T.M."/>
            <person name="Oloughlin E.J."/>
            <person name="Locke R.A."/>
            <person name="Weber J.R."/>
            <person name="Egan S.M."/>
            <person name="Mackie R.I."/>
            <person name="Cann I.K."/>
        </authorList>
    </citation>
    <scope>NUCLEOTIDE SEQUENCE [LARGE SCALE GENOMIC DNA]</scope>
    <source>
        <strain evidence="4 5">Z6</strain>
    </source>
</reference>
<protein>
    <submittedName>
        <fullName evidence="4">Uncharacterized protein</fullName>
    </submittedName>
</protein>
<dbReference type="InterPro" id="IPR001296">
    <property type="entry name" value="Glyco_trans_1"/>
</dbReference>
<dbReference type="Pfam" id="PF00534">
    <property type="entry name" value="Glycos_transf_1"/>
    <property type="match status" value="1"/>
</dbReference>
<keyword evidence="5" id="KW-1185">Reference proteome</keyword>
<evidence type="ECO:0000313" key="4">
    <source>
        <dbReference type="EMBL" id="OCL25566.1"/>
    </source>
</evidence>
<dbReference type="PANTHER" id="PTHR46401:SF2">
    <property type="entry name" value="GLYCOSYLTRANSFERASE WBBK-RELATED"/>
    <property type="match status" value="1"/>
</dbReference>
<reference evidence="5" key="1">
    <citation type="submission" date="2016-07" db="EMBL/GenBank/DDBJ databases">
        <authorList>
            <person name="Florea S."/>
            <person name="Webb J.S."/>
            <person name="Jaromczyk J."/>
            <person name="Schardl C.L."/>
        </authorList>
    </citation>
    <scope>NUCLEOTIDE SEQUENCE [LARGE SCALE GENOMIC DNA]</scope>
    <source>
        <strain evidence="5">Z6</strain>
    </source>
</reference>
<dbReference type="PANTHER" id="PTHR46401">
    <property type="entry name" value="GLYCOSYLTRANSFERASE WBBK-RELATED"/>
    <property type="match status" value="1"/>
</dbReference>
<dbReference type="Pfam" id="PF13439">
    <property type="entry name" value="Glyco_transf_4"/>
    <property type="match status" value="1"/>
</dbReference>
<gene>
    <name evidence="4" type="ORF">U472_14640</name>
</gene>
<dbReference type="RefSeq" id="WP_068719478.1">
    <property type="nucleotide sequence ID" value="NZ_LWDV01000010.1"/>
</dbReference>
<dbReference type="Gene3D" id="3.40.50.2000">
    <property type="entry name" value="Glycogen Phosphorylase B"/>
    <property type="match status" value="2"/>
</dbReference>
<feature type="domain" description="Glycosyltransferase subfamily 4-like N-terminal" evidence="3">
    <location>
        <begin position="58"/>
        <end position="162"/>
    </location>
</feature>
<name>A0A1C0A643_9FIRM</name>